<gene>
    <name evidence="2" type="ORF">AVEN_175090_1</name>
    <name evidence="1" type="ORF">AVEN_23381_1</name>
</gene>
<evidence type="ECO:0000313" key="1">
    <source>
        <dbReference type="EMBL" id="GBN81007.1"/>
    </source>
</evidence>
<reference evidence="1 3" key="1">
    <citation type="journal article" date="2019" name="Sci. Rep.">
        <title>Orb-weaving spider Araneus ventricosus genome elucidates the spidroin gene catalogue.</title>
        <authorList>
            <person name="Kono N."/>
            <person name="Nakamura H."/>
            <person name="Ohtoshi R."/>
            <person name="Moran D.A.P."/>
            <person name="Shinohara A."/>
            <person name="Yoshida Y."/>
            <person name="Fujiwara M."/>
            <person name="Mori M."/>
            <person name="Tomita M."/>
            <person name="Arakawa K."/>
        </authorList>
    </citation>
    <scope>NUCLEOTIDE SEQUENCE [LARGE SCALE GENOMIC DNA]</scope>
</reference>
<dbReference type="AlphaFoldDB" id="A0A4Y2RZ30"/>
<accession>A0A4Y2RZ30</accession>
<protein>
    <submittedName>
        <fullName evidence="1">Uncharacterized protein</fullName>
    </submittedName>
</protein>
<name>A0A4Y2RZ30_ARAVE</name>
<sequence length="119" mass="13282">MMEILGGSFITSFPKLACNQSTGHATMFCFSKDMGLSHRFSKDSNLPKSHSVLMGEIGTSIHYEADCLTTASYYMAPPIQKHQPVWFRKVANNSSSRTKIHNLLQILQSEANLFLSDPI</sequence>
<keyword evidence="3" id="KW-1185">Reference proteome</keyword>
<dbReference type="EMBL" id="BGPR01019117">
    <property type="protein sequence ID" value="GBN81016.1"/>
    <property type="molecule type" value="Genomic_DNA"/>
</dbReference>
<dbReference type="EMBL" id="BGPR01019116">
    <property type="protein sequence ID" value="GBN81007.1"/>
    <property type="molecule type" value="Genomic_DNA"/>
</dbReference>
<comment type="caution">
    <text evidence="1">The sequence shown here is derived from an EMBL/GenBank/DDBJ whole genome shotgun (WGS) entry which is preliminary data.</text>
</comment>
<dbReference type="Proteomes" id="UP000499080">
    <property type="component" value="Unassembled WGS sequence"/>
</dbReference>
<evidence type="ECO:0000313" key="3">
    <source>
        <dbReference type="Proteomes" id="UP000499080"/>
    </source>
</evidence>
<evidence type="ECO:0000313" key="2">
    <source>
        <dbReference type="EMBL" id="GBN81016.1"/>
    </source>
</evidence>
<dbReference type="OrthoDB" id="6437659at2759"/>
<proteinExistence type="predicted"/>
<organism evidence="1 3">
    <name type="scientific">Araneus ventricosus</name>
    <name type="common">Orbweaver spider</name>
    <name type="synonym">Epeira ventricosa</name>
    <dbReference type="NCBI Taxonomy" id="182803"/>
    <lineage>
        <taxon>Eukaryota</taxon>
        <taxon>Metazoa</taxon>
        <taxon>Ecdysozoa</taxon>
        <taxon>Arthropoda</taxon>
        <taxon>Chelicerata</taxon>
        <taxon>Arachnida</taxon>
        <taxon>Araneae</taxon>
        <taxon>Araneomorphae</taxon>
        <taxon>Entelegynae</taxon>
        <taxon>Araneoidea</taxon>
        <taxon>Araneidae</taxon>
        <taxon>Araneus</taxon>
    </lineage>
</organism>